<proteinExistence type="predicted"/>
<dbReference type="InterPro" id="IPR025420">
    <property type="entry name" value="DUF4143"/>
</dbReference>
<accession>A0A9E6MQ88</accession>
<feature type="domain" description="DUF4143" evidence="2">
    <location>
        <begin position="196"/>
        <end position="356"/>
    </location>
</feature>
<dbReference type="Pfam" id="PF13635">
    <property type="entry name" value="DUF4143"/>
    <property type="match status" value="1"/>
</dbReference>
<dbReference type="InterPro" id="IPR027417">
    <property type="entry name" value="P-loop_NTPase"/>
</dbReference>
<evidence type="ECO:0000259" key="2">
    <source>
        <dbReference type="Pfam" id="PF13635"/>
    </source>
</evidence>
<name>A0A9E6MQ88_9ACTN</name>
<dbReference type="InterPro" id="IPR041682">
    <property type="entry name" value="AAA_14"/>
</dbReference>
<keyword evidence="4" id="KW-0067">ATP-binding</keyword>
<evidence type="ECO:0000313" key="3">
    <source>
        <dbReference type="EMBL" id="NHM14088.1"/>
    </source>
</evidence>
<gene>
    <name evidence="3" type="ORF">GMI68_04800</name>
    <name evidence="4" type="ORF">J7S26_06175</name>
</gene>
<dbReference type="RefSeq" id="WP_166339220.1">
    <property type="nucleotide sequence ID" value="NZ_CP072829.1"/>
</dbReference>
<dbReference type="AlphaFoldDB" id="A0A9E6MQ88"/>
<keyword evidence="5" id="KW-1185">Reference proteome</keyword>
<dbReference type="PANTHER" id="PTHR43566">
    <property type="entry name" value="CONSERVED PROTEIN"/>
    <property type="match status" value="1"/>
</dbReference>
<evidence type="ECO:0000259" key="1">
    <source>
        <dbReference type="Pfam" id="PF13173"/>
    </source>
</evidence>
<dbReference type="GO" id="GO:0005524">
    <property type="term" value="F:ATP binding"/>
    <property type="evidence" value="ECO:0007669"/>
    <property type="project" value="UniProtKB-KW"/>
</dbReference>
<reference evidence="3 5" key="1">
    <citation type="submission" date="2019-11" db="EMBL/GenBank/DDBJ databases">
        <title>Eggerthellaceae novel genus isolated from the rectal contents of marmort.</title>
        <authorList>
            <person name="Zhang G."/>
        </authorList>
    </citation>
    <scope>NUCLEOTIDE SEQUENCE [LARGE SCALE GENOMIC DNA]</scope>
    <source>
        <strain evidence="5">zg-886</strain>
        <strain evidence="3">Zg-886</strain>
    </source>
</reference>
<dbReference type="Proteomes" id="UP000636394">
    <property type="component" value="Unassembled WGS sequence"/>
</dbReference>
<evidence type="ECO:0000313" key="6">
    <source>
        <dbReference type="Proteomes" id="UP000671910"/>
    </source>
</evidence>
<evidence type="ECO:0000313" key="5">
    <source>
        <dbReference type="Proteomes" id="UP000636394"/>
    </source>
</evidence>
<dbReference type="EMBL" id="WPCR01000005">
    <property type="protein sequence ID" value="NHM14088.1"/>
    <property type="molecule type" value="Genomic_DNA"/>
</dbReference>
<dbReference type="Proteomes" id="UP000671910">
    <property type="component" value="Chromosome"/>
</dbReference>
<evidence type="ECO:0000313" key="4">
    <source>
        <dbReference type="EMBL" id="QTU83952.1"/>
    </source>
</evidence>
<dbReference type="EMBL" id="CP072829">
    <property type="protein sequence ID" value="QTU83952.1"/>
    <property type="molecule type" value="Genomic_DNA"/>
</dbReference>
<dbReference type="PANTHER" id="PTHR43566:SF2">
    <property type="entry name" value="DUF4143 DOMAIN-CONTAINING PROTEIN"/>
    <property type="match status" value="1"/>
</dbReference>
<sequence>MYIPRAIEKTVSAMLGQGKVVLVTGPRQVGKTTMLKQRFSDGFGYVTMEDPFVFSQATADSVLFFETHALPLIIDEVQRVPQLFSSVKWIVDKSSEKGQVILTGSQTYHLMKGVSESLAGRVRILEMPALSLREFVDDPASLRKYVPRKVDAADMPCAPEGFDLWRHIHRGSLPELQQSDIEWDAFYSDYVRTYLERDVRDLIAIKDEAKFYRFMVACAARSGQLFNASAIGNAIDVDGKTVKAWTSVLQASGIVRIVEPFWPNIEKRLTKASKLYFMDTGLVCHLTRWTTTDQLRNGAVAGQMFETFVVSEVLKSYMNAGANLHDVWFYRDARKHEIDLVIQDGRTLHPVEIKSSALVDKKAVKNFSCLDAMPDYEVGFGHVICQTPEPYFVTPNVQAVPVWAI</sequence>
<protein>
    <submittedName>
        <fullName evidence="4">ATP-binding protein</fullName>
    </submittedName>
    <submittedName>
        <fullName evidence="3">DUF4143 domain-containing protein</fullName>
    </submittedName>
</protein>
<dbReference type="Pfam" id="PF13173">
    <property type="entry name" value="AAA_14"/>
    <property type="match status" value="1"/>
</dbReference>
<organism evidence="4 6">
    <name type="scientific">Xiamenia xianingshaonis</name>
    <dbReference type="NCBI Taxonomy" id="2682776"/>
    <lineage>
        <taxon>Bacteria</taxon>
        <taxon>Bacillati</taxon>
        <taxon>Actinomycetota</taxon>
        <taxon>Coriobacteriia</taxon>
        <taxon>Eggerthellales</taxon>
        <taxon>Eggerthellaceae</taxon>
        <taxon>Xiamenia</taxon>
    </lineage>
</organism>
<feature type="domain" description="AAA" evidence="1">
    <location>
        <begin position="18"/>
        <end position="135"/>
    </location>
</feature>
<dbReference type="SUPFAM" id="SSF52540">
    <property type="entry name" value="P-loop containing nucleoside triphosphate hydrolases"/>
    <property type="match status" value="1"/>
</dbReference>
<reference evidence="4" key="2">
    <citation type="submission" date="2021-04" db="EMBL/GenBank/DDBJ databases">
        <title>Novel species in family Eggerthellaceae.</title>
        <authorList>
            <person name="Zhang G."/>
        </authorList>
    </citation>
    <scope>NUCLEOTIDE SEQUENCE</scope>
    <source>
        <strain evidence="4">Zg-886</strain>
    </source>
</reference>
<dbReference type="KEGG" id="ebz:J7S26_06175"/>
<keyword evidence="4" id="KW-0547">Nucleotide-binding</keyword>